<dbReference type="InterPro" id="IPR020846">
    <property type="entry name" value="MFS_dom"/>
</dbReference>
<protein>
    <submittedName>
        <fullName evidence="8">Major facilitator superfamily transporter</fullName>
    </submittedName>
</protein>
<feature type="non-terminal residue" evidence="8">
    <location>
        <position position="1"/>
    </location>
</feature>
<evidence type="ECO:0000313" key="9">
    <source>
        <dbReference type="Proteomes" id="UP000076552"/>
    </source>
</evidence>
<dbReference type="InterPro" id="IPR036259">
    <property type="entry name" value="MFS_trans_sf"/>
</dbReference>
<keyword evidence="4 6" id="KW-1133">Transmembrane helix</keyword>
<proteinExistence type="predicted"/>
<evidence type="ECO:0000256" key="5">
    <source>
        <dbReference type="ARBA" id="ARBA00023136"/>
    </source>
</evidence>
<dbReference type="GO" id="GO:0016020">
    <property type="term" value="C:membrane"/>
    <property type="evidence" value="ECO:0007669"/>
    <property type="project" value="UniProtKB-SubCell"/>
</dbReference>
<dbReference type="PANTHER" id="PTHR43791">
    <property type="entry name" value="PERMEASE-RELATED"/>
    <property type="match status" value="1"/>
</dbReference>
<evidence type="ECO:0000313" key="8">
    <source>
        <dbReference type="EMBL" id="KZL66167.1"/>
    </source>
</evidence>
<feature type="transmembrane region" description="Helical" evidence="6">
    <location>
        <begin position="395"/>
        <end position="414"/>
    </location>
</feature>
<feature type="transmembrane region" description="Helical" evidence="6">
    <location>
        <begin position="220"/>
        <end position="240"/>
    </location>
</feature>
<evidence type="ECO:0000256" key="3">
    <source>
        <dbReference type="ARBA" id="ARBA00022692"/>
    </source>
</evidence>
<dbReference type="Gene3D" id="1.20.1250.20">
    <property type="entry name" value="MFS general substrate transporter like domains"/>
    <property type="match status" value="2"/>
</dbReference>
<dbReference type="FunFam" id="1.20.1250.20:FF:000013">
    <property type="entry name" value="MFS general substrate transporter"/>
    <property type="match status" value="1"/>
</dbReference>
<dbReference type="FunFam" id="1.20.1250.20:FF:000057">
    <property type="entry name" value="MFS general substrate transporter"/>
    <property type="match status" value="1"/>
</dbReference>
<comment type="subcellular location">
    <subcellularLocation>
        <location evidence="1">Membrane</location>
        <topology evidence="1">Multi-pass membrane protein</topology>
    </subcellularLocation>
</comment>
<dbReference type="PANTHER" id="PTHR43791:SF62">
    <property type="entry name" value="MAJOR FACILITATOR SUPERFAMILY (MFS) PROFILE DOMAIN-CONTAINING PROTEIN"/>
    <property type="match status" value="1"/>
</dbReference>
<evidence type="ECO:0000259" key="7">
    <source>
        <dbReference type="PROSITE" id="PS50850"/>
    </source>
</evidence>
<reference evidence="8 9" key="1">
    <citation type="submission" date="2015-06" db="EMBL/GenBank/DDBJ databases">
        <title>Survival trade-offs in plant roots during colonization by closely related pathogenic and mutualistic fungi.</title>
        <authorList>
            <person name="Hacquard S."/>
            <person name="Kracher B."/>
            <person name="Hiruma K."/>
            <person name="Weinman A."/>
            <person name="Muench P."/>
            <person name="Garrido Oter R."/>
            <person name="Ver Loren van Themaat E."/>
            <person name="Dallerey J.-F."/>
            <person name="Damm U."/>
            <person name="Henrissat B."/>
            <person name="Lespinet O."/>
            <person name="Thon M."/>
            <person name="Kemen E."/>
            <person name="McHardy A.C."/>
            <person name="Schulze-Lefert P."/>
            <person name="O'Connell R.J."/>
        </authorList>
    </citation>
    <scope>NUCLEOTIDE SEQUENCE [LARGE SCALE GENOMIC DNA]</scope>
    <source>
        <strain evidence="8 9">0861</strain>
    </source>
</reference>
<gene>
    <name evidence="8" type="ORF">CT0861_02990</name>
</gene>
<dbReference type="AlphaFoldDB" id="A0A166NXT1"/>
<feature type="transmembrane region" description="Helical" evidence="6">
    <location>
        <begin position="420"/>
        <end position="441"/>
    </location>
</feature>
<keyword evidence="9" id="KW-1185">Reference proteome</keyword>
<feature type="transmembrane region" description="Helical" evidence="6">
    <location>
        <begin position="453"/>
        <end position="474"/>
    </location>
</feature>
<organism evidence="8 9">
    <name type="scientific">Colletotrichum tofieldiae</name>
    <dbReference type="NCBI Taxonomy" id="708197"/>
    <lineage>
        <taxon>Eukaryota</taxon>
        <taxon>Fungi</taxon>
        <taxon>Dikarya</taxon>
        <taxon>Ascomycota</taxon>
        <taxon>Pezizomycotina</taxon>
        <taxon>Sordariomycetes</taxon>
        <taxon>Hypocreomycetidae</taxon>
        <taxon>Glomerellales</taxon>
        <taxon>Glomerellaceae</taxon>
        <taxon>Colletotrichum</taxon>
        <taxon>Colletotrichum spaethianum species complex</taxon>
    </lineage>
</organism>
<comment type="caution">
    <text evidence="8">The sequence shown here is derived from an EMBL/GenBank/DDBJ whole genome shotgun (WGS) entry which is preliminary data.</text>
</comment>
<dbReference type="InterPro" id="IPR011701">
    <property type="entry name" value="MFS"/>
</dbReference>
<evidence type="ECO:0000256" key="2">
    <source>
        <dbReference type="ARBA" id="ARBA00022448"/>
    </source>
</evidence>
<evidence type="ECO:0000256" key="4">
    <source>
        <dbReference type="ARBA" id="ARBA00022989"/>
    </source>
</evidence>
<feature type="domain" description="Major facilitator superfamily (MFS) profile" evidence="7">
    <location>
        <begin position="92"/>
        <end position="511"/>
    </location>
</feature>
<name>A0A166NXT1_9PEZI</name>
<evidence type="ECO:0000256" key="6">
    <source>
        <dbReference type="SAM" id="Phobius"/>
    </source>
</evidence>
<dbReference type="Pfam" id="PF07690">
    <property type="entry name" value="MFS_1"/>
    <property type="match status" value="1"/>
</dbReference>
<dbReference type="GO" id="GO:0022857">
    <property type="term" value="F:transmembrane transporter activity"/>
    <property type="evidence" value="ECO:0007669"/>
    <property type="project" value="InterPro"/>
</dbReference>
<keyword evidence="2" id="KW-0813">Transport</keyword>
<feature type="transmembrane region" description="Helical" evidence="6">
    <location>
        <begin position="252"/>
        <end position="274"/>
    </location>
</feature>
<dbReference type="PROSITE" id="PS50850">
    <property type="entry name" value="MFS"/>
    <property type="match status" value="1"/>
</dbReference>
<feature type="transmembrane region" description="Helical" evidence="6">
    <location>
        <begin position="365"/>
        <end position="383"/>
    </location>
</feature>
<sequence>LPRQIIQLADMATSNSKSSPFPALRDGMSSNAMADPVCDEKAKVKLEHADQASEEEKNPHRLASVTAPIEALGLEDWQKLEKKLVRRLDMTLMPMLWVLYLFNYLDRASISQARLSSFEADLGLTDTQFATAVAVLVPGYVAAQIPSNMILPYVRPSIYLPCCALVWSGVSAATAGVKNYNGLVACRVVLGLCEAPLLPGAIYIMSCWYTRKEIALRTAILYTGLVLAMASSGLIAAGVYSGLEGARGMAGWQWLFVVLALAGSCCALIALVLLPDYPHSKTGSAWWSMTEDMRRLAVARIQADRVSLPQAESNSIWYGLKLTCMDYKTWIFVAINISISAAYGFLNFFPSIVRGFGFESRTTTLLLTAPPYVFAALASLCNARSSDHFKERGCHMVGPVAIAILGYIVCTATANVPARYAASFLYIGGMFAANPLINTWLVGTLGRTPEKRATAIPVINVLGQIGNVIAPYFFPDRDEPRYLMAFFLMIGFAAIGIACCLLLKFILVRSNKKLWTNAQEEGTVYNPYTL</sequence>
<feature type="transmembrane region" description="Helical" evidence="6">
    <location>
        <begin position="330"/>
        <end position="353"/>
    </location>
</feature>
<keyword evidence="5 6" id="KW-0472">Membrane</keyword>
<dbReference type="EMBL" id="LFIV01000187">
    <property type="protein sequence ID" value="KZL66167.1"/>
    <property type="molecule type" value="Genomic_DNA"/>
</dbReference>
<feature type="transmembrane region" description="Helical" evidence="6">
    <location>
        <begin position="486"/>
        <end position="507"/>
    </location>
</feature>
<dbReference type="Proteomes" id="UP000076552">
    <property type="component" value="Unassembled WGS sequence"/>
</dbReference>
<dbReference type="SUPFAM" id="SSF103473">
    <property type="entry name" value="MFS general substrate transporter"/>
    <property type="match status" value="1"/>
</dbReference>
<evidence type="ECO:0000256" key="1">
    <source>
        <dbReference type="ARBA" id="ARBA00004141"/>
    </source>
</evidence>
<keyword evidence="3 6" id="KW-0812">Transmembrane</keyword>
<accession>A0A166NXT1</accession>